<accession>A0A0A9H243</accession>
<evidence type="ECO:0000313" key="1">
    <source>
        <dbReference type="EMBL" id="JAE31290.1"/>
    </source>
</evidence>
<protein>
    <submittedName>
        <fullName evidence="1">Uncharacterized protein</fullName>
    </submittedName>
</protein>
<sequence length="79" mass="9000">MNVYDSTLIYLRYCSLLPFNPLFYLYTSASPSNPLNHNAPTQITTCIRGIHAVQYRDDNDMRVAYGKLVTKICPLSLRG</sequence>
<reference evidence="1" key="1">
    <citation type="submission" date="2014-09" db="EMBL/GenBank/DDBJ databases">
        <authorList>
            <person name="Magalhaes I.L.F."/>
            <person name="Oliveira U."/>
            <person name="Santos F.R."/>
            <person name="Vidigal T.H.D.A."/>
            <person name="Brescovit A.D."/>
            <person name="Santos A.J."/>
        </authorList>
    </citation>
    <scope>NUCLEOTIDE SEQUENCE</scope>
    <source>
        <tissue evidence="1">Shoot tissue taken approximately 20 cm above the soil surface</tissue>
    </source>
</reference>
<dbReference type="AlphaFoldDB" id="A0A0A9H243"/>
<organism evidence="1">
    <name type="scientific">Arundo donax</name>
    <name type="common">Giant reed</name>
    <name type="synonym">Donax arundinaceus</name>
    <dbReference type="NCBI Taxonomy" id="35708"/>
    <lineage>
        <taxon>Eukaryota</taxon>
        <taxon>Viridiplantae</taxon>
        <taxon>Streptophyta</taxon>
        <taxon>Embryophyta</taxon>
        <taxon>Tracheophyta</taxon>
        <taxon>Spermatophyta</taxon>
        <taxon>Magnoliopsida</taxon>
        <taxon>Liliopsida</taxon>
        <taxon>Poales</taxon>
        <taxon>Poaceae</taxon>
        <taxon>PACMAD clade</taxon>
        <taxon>Arundinoideae</taxon>
        <taxon>Arundineae</taxon>
        <taxon>Arundo</taxon>
    </lineage>
</organism>
<name>A0A0A9H243_ARUDO</name>
<dbReference type="EMBL" id="GBRH01166606">
    <property type="protein sequence ID" value="JAE31290.1"/>
    <property type="molecule type" value="Transcribed_RNA"/>
</dbReference>
<reference evidence="1" key="2">
    <citation type="journal article" date="2015" name="Data Brief">
        <title>Shoot transcriptome of the giant reed, Arundo donax.</title>
        <authorList>
            <person name="Barrero R.A."/>
            <person name="Guerrero F.D."/>
            <person name="Moolhuijzen P."/>
            <person name="Goolsby J.A."/>
            <person name="Tidwell J."/>
            <person name="Bellgard S.E."/>
            <person name="Bellgard M.I."/>
        </authorList>
    </citation>
    <scope>NUCLEOTIDE SEQUENCE</scope>
    <source>
        <tissue evidence="1">Shoot tissue taken approximately 20 cm above the soil surface</tissue>
    </source>
</reference>
<proteinExistence type="predicted"/>